<dbReference type="InterPro" id="IPR036163">
    <property type="entry name" value="HMA_dom_sf"/>
</dbReference>
<evidence type="ECO:0000256" key="6">
    <source>
        <dbReference type="SAM" id="MobiDB-lite"/>
    </source>
</evidence>
<reference evidence="8 9" key="1">
    <citation type="submission" date="2024-06" db="EMBL/GenBank/DDBJ databases">
        <title>A chromosome level genome sequence of Diviner's sage (Salvia divinorum).</title>
        <authorList>
            <person name="Ford S.A."/>
            <person name="Ro D.-K."/>
            <person name="Ness R.W."/>
            <person name="Phillips M.A."/>
        </authorList>
    </citation>
    <scope>NUCLEOTIDE SEQUENCE [LARGE SCALE GENOMIC DNA]</scope>
    <source>
        <strain evidence="8">SAF-2024a</strain>
        <tissue evidence="8">Leaf</tissue>
    </source>
</reference>
<dbReference type="EMBL" id="JBEAFC010000001">
    <property type="protein sequence ID" value="KAL1568555.1"/>
    <property type="molecule type" value="Genomic_DNA"/>
</dbReference>
<accession>A0ABD1IIM9</accession>
<evidence type="ECO:0000256" key="3">
    <source>
        <dbReference type="ARBA" id="ARBA00022723"/>
    </source>
</evidence>
<dbReference type="AlphaFoldDB" id="A0ABD1IIM9"/>
<evidence type="ECO:0000256" key="2">
    <source>
        <dbReference type="ARBA" id="ARBA00022481"/>
    </source>
</evidence>
<feature type="domain" description="HMA" evidence="7">
    <location>
        <begin position="12"/>
        <end position="75"/>
    </location>
</feature>
<keyword evidence="2" id="KW-0488">Methylation</keyword>
<dbReference type="GO" id="GO:0046872">
    <property type="term" value="F:metal ion binding"/>
    <property type="evidence" value="ECO:0007669"/>
    <property type="project" value="UniProtKB-KW"/>
</dbReference>
<evidence type="ECO:0000313" key="9">
    <source>
        <dbReference type="Proteomes" id="UP001567538"/>
    </source>
</evidence>
<organism evidence="8 9">
    <name type="scientific">Salvia divinorum</name>
    <name type="common">Maria pastora</name>
    <name type="synonym">Diviner's sage</name>
    <dbReference type="NCBI Taxonomy" id="28513"/>
    <lineage>
        <taxon>Eukaryota</taxon>
        <taxon>Viridiplantae</taxon>
        <taxon>Streptophyta</taxon>
        <taxon>Embryophyta</taxon>
        <taxon>Tracheophyta</taxon>
        <taxon>Spermatophyta</taxon>
        <taxon>Magnoliopsida</taxon>
        <taxon>eudicotyledons</taxon>
        <taxon>Gunneridae</taxon>
        <taxon>Pentapetalae</taxon>
        <taxon>asterids</taxon>
        <taxon>lamiids</taxon>
        <taxon>Lamiales</taxon>
        <taxon>Lamiaceae</taxon>
        <taxon>Nepetoideae</taxon>
        <taxon>Mentheae</taxon>
        <taxon>Salviinae</taxon>
        <taxon>Salvia</taxon>
        <taxon>Salvia subgen. Calosphace</taxon>
    </lineage>
</organism>
<dbReference type="CDD" id="cd00371">
    <property type="entry name" value="HMA"/>
    <property type="match status" value="1"/>
</dbReference>
<evidence type="ECO:0000313" key="8">
    <source>
        <dbReference type="EMBL" id="KAL1568555.1"/>
    </source>
</evidence>
<dbReference type="GO" id="GO:0009626">
    <property type="term" value="P:plant-type hypersensitive response"/>
    <property type="evidence" value="ECO:0007669"/>
    <property type="project" value="UniProtKB-KW"/>
</dbReference>
<evidence type="ECO:0000259" key="7">
    <source>
        <dbReference type="PROSITE" id="PS50846"/>
    </source>
</evidence>
<dbReference type="PROSITE" id="PS50846">
    <property type="entry name" value="HMA_2"/>
    <property type="match status" value="1"/>
</dbReference>
<evidence type="ECO:0000256" key="5">
    <source>
        <dbReference type="ARBA" id="ARBA00024045"/>
    </source>
</evidence>
<evidence type="ECO:0000256" key="4">
    <source>
        <dbReference type="ARBA" id="ARBA00023289"/>
    </source>
</evidence>
<dbReference type="GO" id="GO:0016020">
    <property type="term" value="C:membrane"/>
    <property type="evidence" value="ECO:0007669"/>
    <property type="project" value="UniProtKB-SubCell"/>
</dbReference>
<feature type="compositionally biased region" description="Polar residues" evidence="6">
    <location>
        <begin position="79"/>
        <end position="90"/>
    </location>
</feature>
<dbReference type="Pfam" id="PF00403">
    <property type="entry name" value="HMA"/>
    <property type="match status" value="1"/>
</dbReference>
<comment type="caution">
    <text evidence="8">The sequence shown here is derived from an EMBL/GenBank/DDBJ whole genome shotgun (WGS) entry which is preliminary data.</text>
</comment>
<proteinExistence type="inferred from homology"/>
<comment type="subcellular location">
    <subcellularLocation>
        <location evidence="1">Membrane</location>
        <topology evidence="1">Peripheral membrane protein</topology>
    </subcellularLocation>
</comment>
<feature type="compositionally biased region" description="Basic and acidic residues" evidence="6">
    <location>
        <begin position="91"/>
        <end position="110"/>
    </location>
</feature>
<dbReference type="InterPro" id="IPR006121">
    <property type="entry name" value="HMA_dom"/>
</dbReference>
<dbReference type="SUPFAM" id="SSF55008">
    <property type="entry name" value="HMA, heavy metal-associated domain"/>
    <property type="match status" value="1"/>
</dbReference>
<dbReference type="PANTHER" id="PTHR45868:SF19">
    <property type="entry name" value="HEAVY METAL-ASSOCIATED ISOPRENYLATED PLANT PROTEIN 37"/>
    <property type="match status" value="1"/>
</dbReference>
<comment type="similarity">
    <text evidence="5">Belongs to the HIPP family.</text>
</comment>
<keyword evidence="4" id="KW-0636">Prenylation</keyword>
<keyword evidence="3" id="KW-0479">Metal-binding</keyword>
<name>A0ABD1IIM9_SALDI</name>
<gene>
    <name evidence="8" type="ORF">AAHA92_00159</name>
</gene>
<evidence type="ECO:0000256" key="1">
    <source>
        <dbReference type="ARBA" id="ARBA00004170"/>
    </source>
</evidence>
<keyword evidence="4" id="KW-0449">Lipoprotein</keyword>
<dbReference type="Gene3D" id="3.30.70.100">
    <property type="match status" value="1"/>
</dbReference>
<keyword evidence="9" id="KW-1185">Reference proteome</keyword>
<dbReference type="PANTHER" id="PTHR45868">
    <property type="entry name" value="HEAVY METAL-ASSOCIATED ISOPRENYLATED PLANT PROTEIN 33-RELATED"/>
    <property type="match status" value="1"/>
</dbReference>
<protein>
    <submittedName>
        <fullName evidence="8">Heavy metal-associated isoprenylated plant protein 37-like</fullName>
    </submittedName>
</protein>
<feature type="region of interest" description="Disordered" evidence="6">
    <location>
        <begin position="78"/>
        <end position="112"/>
    </location>
</feature>
<dbReference type="Proteomes" id="UP001567538">
    <property type="component" value="Unassembled WGS sequence"/>
</dbReference>
<sequence length="314" mass="33852">MTKDEDFKLLKIQTCFLRVNIHCDGCKHKVKKILQRIEGVYEVSIDAEQQKVSISGSVDSSTLIKKLIRGGKHAELWSQKATQNQKQKSPSIKEDTAKKGQHPKNLDSLKNKNQNFTFLSEADDCFNDAATEEEMHLITAMLNAEANKKANNVHNNNANVAKKGNQNQMEGMVGNDISAMMNLAGFHGNGAGILGSGFQLQPNSFNVGNNAAAAALMANANGYGTPATAAALMANANGYGTPATAAAMNMHTMQQQQQQQPQMMYNQTPLIPPTTGYYYSYGAVPYGWTEPAGYGGSGARVFDDDNASGGCSIM</sequence>